<sequence length="497" mass="51192">MASIDVPPTGSGVTYGHPGRTAAVAAVAVFMVSLDNLVVTTALPVLRDSLHASLSALEWTVNSFTLVFAVLLLSAAVVADRFGRKRLFTLGIAVFTAGSVMSALAPGMGLLIAGRGVQGIGAAIVLPLTLTLLSAAYPPEKRGAALGIWGAVGGLAVALGPVVGGVVINYLSWQWIFWINVPIGIALLALAPSWLAESHGERKPLDLVGTVLASVGMLGLVFGLVEGNAAGWTSLRVLASFAVGVLAFVAFLVWESRTRYPMMPLSLFRNRGFNAINGVSLLMYFGMFGSIFLVTQYVQTVQGASPLGAGVRLLAWTGMTLIAAPIGGILSDKIGGRPIVIAGMVLQAAGLALIAATVTETSGFLTLLPAFVLNGLGMGLYFGPAANLALGAVRREEEGIASGVNNTIRELGGVFGVAVLAAVFASYGGYTDPSTFVDGMVTALWIGAAAVACAAVWSLWLDGRKDDPTTDVQGLSEAKTSRPGAERPVEEPVGARG</sequence>
<dbReference type="InterPro" id="IPR005829">
    <property type="entry name" value="Sugar_transporter_CS"/>
</dbReference>
<evidence type="ECO:0000256" key="5">
    <source>
        <dbReference type="ARBA" id="ARBA00022989"/>
    </source>
</evidence>
<feature type="transmembrane region" description="Helical" evidence="9">
    <location>
        <begin position="275"/>
        <end position="293"/>
    </location>
</feature>
<feature type="transmembrane region" description="Helical" evidence="9">
    <location>
        <begin position="59"/>
        <end position="78"/>
    </location>
</feature>
<dbReference type="InterPro" id="IPR011701">
    <property type="entry name" value="MFS"/>
</dbReference>
<dbReference type="RefSeq" id="WP_141301197.1">
    <property type="nucleotide sequence ID" value="NZ_BJMN01000051.1"/>
</dbReference>
<feature type="transmembrane region" description="Helical" evidence="9">
    <location>
        <begin position="207"/>
        <end position="225"/>
    </location>
</feature>
<comment type="subcellular location">
    <subcellularLocation>
        <location evidence="1">Cell membrane</location>
        <topology evidence="1">Multi-pass membrane protein</topology>
    </subcellularLocation>
</comment>
<feature type="transmembrane region" description="Helical" evidence="9">
    <location>
        <begin position="442"/>
        <end position="461"/>
    </location>
</feature>
<feature type="transmembrane region" description="Helical" evidence="9">
    <location>
        <begin position="119"/>
        <end position="137"/>
    </location>
</feature>
<comment type="caution">
    <text evidence="11">The sequence shown here is derived from an EMBL/GenBank/DDBJ whole genome shotgun (WGS) entry which is preliminary data.</text>
</comment>
<organism evidence="11 12">
    <name type="scientific">Streptomyces gardneri</name>
    <dbReference type="NCBI Taxonomy" id="66892"/>
    <lineage>
        <taxon>Bacteria</taxon>
        <taxon>Bacillati</taxon>
        <taxon>Actinomycetota</taxon>
        <taxon>Actinomycetes</taxon>
        <taxon>Kitasatosporales</taxon>
        <taxon>Streptomycetaceae</taxon>
        <taxon>Streptomyces</taxon>
    </lineage>
</organism>
<dbReference type="SUPFAM" id="SSF103473">
    <property type="entry name" value="MFS general substrate transporter"/>
    <property type="match status" value="1"/>
</dbReference>
<dbReference type="CDD" id="cd17321">
    <property type="entry name" value="MFS_MMR_MDR_like"/>
    <property type="match status" value="1"/>
</dbReference>
<dbReference type="PRINTS" id="PR01036">
    <property type="entry name" value="TCRTETB"/>
</dbReference>
<feature type="transmembrane region" description="Helical" evidence="9">
    <location>
        <begin position="90"/>
        <end position="113"/>
    </location>
</feature>
<dbReference type="Gene3D" id="1.20.1720.10">
    <property type="entry name" value="Multidrug resistance protein D"/>
    <property type="match status" value="1"/>
</dbReference>
<dbReference type="OrthoDB" id="7375466at2"/>
<keyword evidence="2" id="KW-0813">Transport</keyword>
<keyword evidence="6 9" id="KW-0472">Membrane</keyword>
<keyword evidence="7" id="KW-0046">Antibiotic resistance</keyword>
<evidence type="ECO:0000256" key="1">
    <source>
        <dbReference type="ARBA" id="ARBA00004651"/>
    </source>
</evidence>
<proteinExistence type="predicted"/>
<evidence type="ECO:0000313" key="11">
    <source>
        <dbReference type="EMBL" id="GEB61062.1"/>
    </source>
</evidence>
<feature type="transmembrane region" description="Helical" evidence="9">
    <location>
        <begin position="364"/>
        <end position="390"/>
    </location>
</feature>
<gene>
    <name evidence="11" type="ORF">SGA01_66670</name>
</gene>
<dbReference type="NCBIfam" id="TIGR00711">
    <property type="entry name" value="efflux_EmrB"/>
    <property type="match status" value="1"/>
</dbReference>
<feature type="transmembrane region" description="Helical" evidence="9">
    <location>
        <begin position="237"/>
        <end position="254"/>
    </location>
</feature>
<evidence type="ECO:0000313" key="12">
    <source>
        <dbReference type="Proteomes" id="UP000315226"/>
    </source>
</evidence>
<feature type="transmembrane region" description="Helical" evidence="9">
    <location>
        <begin position="144"/>
        <end position="169"/>
    </location>
</feature>
<evidence type="ECO:0000256" key="4">
    <source>
        <dbReference type="ARBA" id="ARBA00022692"/>
    </source>
</evidence>
<dbReference type="Proteomes" id="UP000315226">
    <property type="component" value="Unassembled WGS sequence"/>
</dbReference>
<protein>
    <submittedName>
        <fullName evidence="11">MFS transporter</fullName>
    </submittedName>
</protein>
<evidence type="ECO:0000256" key="3">
    <source>
        <dbReference type="ARBA" id="ARBA00022475"/>
    </source>
</evidence>
<evidence type="ECO:0000259" key="10">
    <source>
        <dbReference type="PROSITE" id="PS50850"/>
    </source>
</evidence>
<dbReference type="InterPro" id="IPR004638">
    <property type="entry name" value="EmrB-like"/>
</dbReference>
<dbReference type="InterPro" id="IPR020846">
    <property type="entry name" value="MFS_dom"/>
</dbReference>
<dbReference type="GO" id="GO:0005886">
    <property type="term" value="C:plasma membrane"/>
    <property type="evidence" value="ECO:0007669"/>
    <property type="project" value="UniProtKB-SubCell"/>
</dbReference>
<reference evidence="11 12" key="1">
    <citation type="submission" date="2019-06" db="EMBL/GenBank/DDBJ databases">
        <title>Whole genome shotgun sequence of Streptomyces gardneri NBRC 12865.</title>
        <authorList>
            <person name="Hosoyama A."/>
            <person name="Uohara A."/>
            <person name="Ohji S."/>
            <person name="Ichikawa N."/>
        </authorList>
    </citation>
    <scope>NUCLEOTIDE SEQUENCE [LARGE SCALE GENOMIC DNA]</scope>
    <source>
        <strain evidence="11 12">NBRC 12865</strain>
    </source>
</reference>
<dbReference type="InterPro" id="IPR036259">
    <property type="entry name" value="MFS_trans_sf"/>
</dbReference>
<dbReference type="Pfam" id="PF07690">
    <property type="entry name" value="MFS_1"/>
    <property type="match status" value="2"/>
</dbReference>
<feature type="transmembrane region" description="Helical" evidence="9">
    <location>
        <begin position="175"/>
        <end position="195"/>
    </location>
</feature>
<dbReference type="GO" id="GO:0046677">
    <property type="term" value="P:response to antibiotic"/>
    <property type="evidence" value="ECO:0007669"/>
    <property type="project" value="UniProtKB-KW"/>
</dbReference>
<feature type="domain" description="Major facilitator superfamily (MFS) profile" evidence="10">
    <location>
        <begin position="21"/>
        <end position="466"/>
    </location>
</feature>
<keyword evidence="4 9" id="KW-0812">Transmembrane</keyword>
<dbReference type="PANTHER" id="PTHR42718:SF42">
    <property type="entry name" value="EXPORT PROTEIN"/>
    <property type="match status" value="1"/>
</dbReference>
<feature type="transmembrane region" description="Helical" evidence="9">
    <location>
        <begin position="21"/>
        <end position="39"/>
    </location>
</feature>
<dbReference type="PANTHER" id="PTHR42718">
    <property type="entry name" value="MAJOR FACILITATOR SUPERFAMILY MULTIDRUG TRANSPORTER MFSC"/>
    <property type="match status" value="1"/>
</dbReference>
<feature type="transmembrane region" description="Helical" evidence="9">
    <location>
        <begin position="411"/>
        <end position="430"/>
    </location>
</feature>
<dbReference type="PROSITE" id="PS00216">
    <property type="entry name" value="SUGAR_TRANSPORT_1"/>
    <property type="match status" value="1"/>
</dbReference>
<dbReference type="Gene3D" id="1.20.1250.20">
    <property type="entry name" value="MFS general substrate transporter like domains"/>
    <property type="match status" value="1"/>
</dbReference>
<keyword evidence="5 9" id="KW-1133">Transmembrane helix</keyword>
<keyword evidence="12" id="KW-1185">Reference proteome</keyword>
<evidence type="ECO:0000256" key="9">
    <source>
        <dbReference type="SAM" id="Phobius"/>
    </source>
</evidence>
<name>A0A4Y3RU43_9ACTN</name>
<dbReference type="EMBL" id="BJMN01000051">
    <property type="protein sequence ID" value="GEB61062.1"/>
    <property type="molecule type" value="Genomic_DNA"/>
</dbReference>
<keyword evidence="3" id="KW-1003">Cell membrane</keyword>
<evidence type="ECO:0000256" key="8">
    <source>
        <dbReference type="SAM" id="MobiDB-lite"/>
    </source>
</evidence>
<dbReference type="PROSITE" id="PS50850">
    <property type="entry name" value="MFS"/>
    <property type="match status" value="1"/>
</dbReference>
<evidence type="ECO:0000256" key="7">
    <source>
        <dbReference type="ARBA" id="ARBA00023251"/>
    </source>
</evidence>
<accession>A0A4Y3RU43</accession>
<dbReference type="AlphaFoldDB" id="A0A4Y3RU43"/>
<feature type="region of interest" description="Disordered" evidence="8">
    <location>
        <begin position="466"/>
        <end position="497"/>
    </location>
</feature>
<feature type="transmembrane region" description="Helical" evidence="9">
    <location>
        <begin position="313"/>
        <end position="331"/>
    </location>
</feature>
<evidence type="ECO:0000256" key="6">
    <source>
        <dbReference type="ARBA" id="ARBA00023136"/>
    </source>
</evidence>
<dbReference type="GO" id="GO:0022857">
    <property type="term" value="F:transmembrane transporter activity"/>
    <property type="evidence" value="ECO:0007669"/>
    <property type="project" value="InterPro"/>
</dbReference>
<evidence type="ECO:0000256" key="2">
    <source>
        <dbReference type="ARBA" id="ARBA00022448"/>
    </source>
</evidence>
<feature type="transmembrane region" description="Helical" evidence="9">
    <location>
        <begin position="338"/>
        <end position="358"/>
    </location>
</feature>